<keyword evidence="3" id="KW-1185">Reference proteome</keyword>
<gene>
    <name evidence="2" type="ORF">LARSCL_LOCUS6761</name>
</gene>
<feature type="non-terminal residue" evidence="2">
    <location>
        <position position="52"/>
    </location>
</feature>
<evidence type="ECO:0000313" key="2">
    <source>
        <dbReference type="EMBL" id="CAL1273206.1"/>
    </source>
</evidence>
<comment type="caution">
    <text evidence="2">The sequence shown here is derived from an EMBL/GenBank/DDBJ whole genome shotgun (WGS) entry which is preliminary data.</text>
</comment>
<dbReference type="Proteomes" id="UP001497382">
    <property type="component" value="Unassembled WGS sequence"/>
</dbReference>
<feature type="compositionally biased region" description="Polar residues" evidence="1">
    <location>
        <begin position="1"/>
        <end position="11"/>
    </location>
</feature>
<protein>
    <submittedName>
        <fullName evidence="2">Uncharacterized protein</fullName>
    </submittedName>
</protein>
<reference evidence="2 3" key="1">
    <citation type="submission" date="2024-04" db="EMBL/GenBank/DDBJ databases">
        <authorList>
            <person name="Rising A."/>
            <person name="Reimegard J."/>
            <person name="Sonavane S."/>
            <person name="Akerstrom W."/>
            <person name="Nylinder S."/>
            <person name="Hedman E."/>
            <person name="Kallberg Y."/>
        </authorList>
    </citation>
    <scope>NUCLEOTIDE SEQUENCE [LARGE SCALE GENOMIC DNA]</scope>
</reference>
<evidence type="ECO:0000256" key="1">
    <source>
        <dbReference type="SAM" id="MobiDB-lite"/>
    </source>
</evidence>
<feature type="region of interest" description="Disordered" evidence="1">
    <location>
        <begin position="1"/>
        <end position="25"/>
    </location>
</feature>
<sequence>MNLREINSNDPSVLDGRTNDSSRTKFRALPRHTTKEIISIAKHLSLILCHYC</sequence>
<accession>A0AAV1ZS06</accession>
<organism evidence="2 3">
    <name type="scientific">Larinioides sclopetarius</name>
    <dbReference type="NCBI Taxonomy" id="280406"/>
    <lineage>
        <taxon>Eukaryota</taxon>
        <taxon>Metazoa</taxon>
        <taxon>Ecdysozoa</taxon>
        <taxon>Arthropoda</taxon>
        <taxon>Chelicerata</taxon>
        <taxon>Arachnida</taxon>
        <taxon>Araneae</taxon>
        <taxon>Araneomorphae</taxon>
        <taxon>Entelegynae</taxon>
        <taxon>Araneoidea</taxon>
        <taxon>Araneidae</taxon>
        <taxon>Larinioides</taxon>
    </lineage>
</organism>
<proteinExistence type="predicted"/>
<dbReference type="EMBL" id="CAXIEN010000066">
    <property type="protein sequence ID" value="CAL1273206.1"/>
    <property type="molecule type" value="Genomic_DNA"/>
</dbReference>
<name>A0AAV1ZS06_9ARAC</name>
<dbReference type="AlphaFoldDB" id="A0AAV1ZS06"/>
<evidence type="ECO:0000313" key="3">
    <source>
        <dbReference type="Proteomes" id="UP001497382"/>
    </source>
</evidence>